<organism evidence="4 5">
    <name type="scientific">Bifidobacterium pseudocatenulatum</name>
    <dbReference type="NCBI Taxonomy" id="28026"/>
    <lineage>
        <taxon>Bacteria</taxon>
        <taxon>Bacillati</taxon>
        <taxon>Actinomycetota</taxon>
        <taxon>Actinomycetes</taxon>
        <taxon>Bifidobacteriales</taxon>
        <taxon>Bifidobacteriaceae</taxon>
        <taxon>Bifidobacterium</taxon>
    </lineage>
</organism>
<feature type="domain" description="YobI-like P-loop NTPase" evidence="3">
    <location>
        <begin position="34"/>
        <end position="464"/>
    </location>
</feature>
<accession>A0ABD4W9N6</accession>
<dbReference type="RefSeq" id="WP_271735505.1">
    <property type="nucleotide sequence ID" value="NZ_JAQKRA010000010.1"/>
</dbReference>
<dbReference type="EMBL" id="JAQKRA010000010">
    <property type="protein sequence ID" value="MDB6492358.1"/>
    <property type="molecule type" value="Genomic_DNA"/>
</dbReference>
<evidence type="ECO:0000256" key="1">
    <source>
        <dbReference type="SAM" id="MobiDB-lite"/>
    </source>
</evidence>
<proteinExistence type="predicted"/>
<evidence type="ECO:0000313" key="5">
    <source>
        <dbReference type="Proteomes" id="UP001212008"/>
    </source>
</evidence>
<gene>
    <name evidence="4" type="ORF">PMN70_09215</name>
</gene>
<evidence type="ECO:0000313" key="4">
    <source>
        <dbReference type="EMBL" id="MDB6492358.1"/>
    </source>
</evidence>
<dbReference type="Pfam" id="PF20693">
    <property type="entry name" value="YobI-ATPase"/>
    <property type="match status" value="1"/>
</dbReference>
<sequence>MTDSQEVKNVSEQQDALELNPLYPEYQAEHHSEYVDALKSAIGSDKKGKLRNIAISGTYGSGKSSILEKVVEDFEGVKPCSTKNISLAPLASCCGNAERRSDNNENRHGSKGPTDDFSTDTPTNRIQREIVKQLLYGVDPKDVPLSRFHRIHEKGKWEKIGFSLMTSVFLTMLLGAFFGDDLGKFGQSLLSSLPFVDKWAISPSGKFLLGYVVLLVLLFAASWMICSYLLKSNLKIGQVNVSGASLKLDQGVDSYFDQYLDEIVYLFEKSKIETVIFEDLDRFESPEIFDSLRELNQILNDDPVITGERSRRDGRTIRFIYAISDAVFDDQCIKASEETLSEERRIGAFSRAKFFDLIISVVPFVSSNNSHQTARNALGDEITRIDKVGDLLEDVAGFIPDQRTWITIRNDFIMYSRRLHVNLDDKKDEENTLGLSAAHLLAFLIYKNCYLADAEKMREGNSKIDKIYSTARSISTDSIYRLSQRRKSAQEDLEMALDSMEADRIASQLAQRTKAWIAELSGGKVDDDDINISGYSGSKLSEAHTWEELSAKRKDSTIKITASFYGESGWRPIEITPSKQTFEKYLDTTIDISQLTLNAVNQRICKIENRIENLRTGDWKYLLNDKACEIDFEGPDMFDDSDRQTLSQFIQDDLHEQGTLLSSLIAGGWIAQDYKLYSTIYSDEGMSRNALNFVIHNINENKSDFSFHLNDADVQNVLKRVRHRDNSLFGQAWMLNISILNYLVKSKADEDKKTLRMVISYLSNLKGVAKDFLLAFLSDEENKTAEVLELLAADTCSEILEFLADDVATLADTTTLCDFLDVVLRHLNKNVQYEVSDAFNNFIQQHWEFIPVFSDDSLDEEVAKQLDKVLLDSHYSAPDLSCLSEPLRRLLVEHDGYDFTRSNLLCAINDLQGTFAKHEMLALNQIRSISTPVYQYVIKNVDKYLDFLKESEYALDFVDGTVASDVDSDIVAVLGDSVHSIFDTRKSEDKWVELEQVVSGIIKKHSHTARMLHFESDELKNRLSSGIDDETRKRISVSYVNELLRNDAIWFTPMNLQTVLESVGDVEEADACGEWLKLHSSFESTKEDPEFDRGNLAVKLLNLPLDVCNAKKKESLVRSLQLESPLSDEQVSNIKVGDSRVFDLKREPDVYARLLDDKSIIGDTETAFGMIPNICWEARRTWLLRSAKFITYLSPNLLGPNEACRIIADEDTRLEPVLQKIVEDMSVYIQDADFDYLLEAAKAWMSHSGKTVDKDRTELFDELATKDERLHGVKELWELGLESNLCVRMINRAFDEQGIDDANIGVAREIIQHLDVPYRQLFNDKNRTLNTDDENFVSLIAKLNQYAKRSGITPEDIWRNPQEKDGFTKYTVAFSSVEKLNEKIDLLQNQSAINN</sequence>
<keyword evidence="2" id="KW-1133">Transmembrane helix</keyword>
<evidence type="ECO:0000259" key="3">
    <source>
        <dbReference type="Pfam" id="PF20693"/>
    </source>
</evidence>
<reference evidence="4 5" key="1">
    <citation type="submission" date="2023-01" db="EMBL/GenBank/DDBJ databases">
        <title>Human gut microbiome strain richness.</title>
        <authorList>
            <person name="Chen-Liaw A."/>
        </authorList>
    </citation>
    <scope>NUCLEOTIDE SEQUENCE [LARGE SCALE GENOMIC DNA]</scope>
    <source>
        <strain evidence="4 5">RTP21311st1_C8_RTP21311_201001</strain>
    </source>
</reference>
<comment type="caution">
    <text evidence="4">The sequence shown here is derived from an EMBL/GenBank/DDBJ whole genome shotgun (WGS) entry which is preliminary data.</text>
</comment>
<keyword evidence="2" id="KW-0812">Transmembrane</keyword>
<feature type="transmembrane region" description="Helical" evidence="2">
    <location>
        <begin position="208"/>
        <end position="230"/>
    </location>
</feature>
<feature type="compositionally biased region" description="Basic and acidic residues" evidence="1">
    <location>
        <begin position="99"/>
        <end position="108"/>
    </location>
</feature>
<name>A0ABD4W9N6_BIFPS</name>
<protein>
    <recommendedName>
        <fullName evidence="3">YobI-like P-loop NTPase domain-containing protein</fullName>
    </recommendedName>
</protein>
<feature type="transmembrane region" description="Helical" evidence="2">
    <location>
        <begin position="160"/>
        <end position="179"/>
    </location>
</feature>
<feature type="region of interest" description="Disordered" evidence="1">
    <location>
        <begin position="99"/>
        <end position="122"/>
    </location>
</feature>
<evidence type="ECO:0000256" key="2">
    <source>
        <dbReference type="SAM" id="Phobius"/>
    </source>
</evidence>
<dbReference type="InterPro" id="IPR048428">
    <property type="entry name" value="YobI-NTPase"/>
</dbReference>
<dbReference type="Proteomes" id="UP001212008">
    <property type="component" value="Unassembled WGS sequence"/>
</dbReference>
<keyword evidence="2" id="KW-0472">Membrane</keyword>